<dbReference type="AlphaFoldDB" id="A0A1K0FIG4"/>
<evidence type="ECO:0000256" key="2">
    <source>
        <dbReference type="SAM" id="Phobius"/>
    </source>
</evidence>
<comment type="caution">
    <text evidence="3">The sequence shown here is derived from an EMBL/GenBank/DDBJ whole genome shotgun (WGS) entry which is preliminary data.</text>
</comment>
<sequence length="81" mass="8518">MISRPAGGRAALDRVDHNDRRSDVRHGWLTDLTGVRAAIAAGGGALLLVLLAICVRATVPPTLDTHTRQEVTPSSPLRVAG</sequence>
<evidence type="ECO:0000313" key="3">
    <source>
        <dbReference type="EMBL" id="OJF12639.1"/>
    </source>
</evidence>
<gene>
    <name evidence="3" type="ORF">BG844_19605</name>
</gene>
<dbReference type="EMBL" id="MEIA01000207">
    <property type="protein sequence ID" value="OJF12639.1"/>
    <property type="molecule type" value="Genomic_DNA"/>
</dbReference>
<protein>
    <submittedName>
        <fullName evidence="3">Uncharacterized protein</fullName>
    </submittedName>
</protein>
<keyword evidence="2" id="KW-0472">Membrane</keyword>
<reference evidence="3 4" key="1">
    <citation type="submission" date="2016-09" db="EMBL/GenBank/DDBJ databases">
        <title>Couchioplanes caeruleus draft genome sequence.</title>
        <authorList>
            <person name="Sheehan J."/>
            <person name="Caffrey P."/>
        </authorList>
    </citation>
    <scope>NUCLEOTIDE SEQUENCE [LARGE SCALE GENOMIC DNA]</scope>
    <source>
        <strain evidence="3 4">DSM 43634</strain>
    </source>
</reference>
<proteinExistence type="predicted"/>
<dbReference type="RefSeq" id="WP_071806786.1">
    <property type="nucleotide sequence ID" value="NZ_MEIA01000207.1"/>
</dbReference>
<keyword evidence="4" id="KW-1185">Reference proteome</keyword>
<feature type="region of interest" description="Disordered" evidence="1">
    <location>
        <begin position="62"/>
        <end position="81"/>
    </location>
</feature>
<dbReference type="Proteomes" id="UP000182486">
    <property type="component" value="Unassembled WGS sequence"/>
</dbReference>
<keyword evidence="2" id="KW-1133">Transmembrane helix</keyword>
<evidence type="ECO:0000313" key="4">
    <source>
        <dbReference type="Proteomes" id="UP000182486"/>
    </source>
</evidence>
<feature type="transmembrane region" description="Helical" evidence="2">
    <location>
        <begin position="37"/>
        <end position="59"/>
    </location>
</feature>
<accession>A0A1K0FIG4</accession>
<keyword evidence="2" id="KW-0812">Transmembrane</keyword>
<name>A0A1K0FIG4_9ACTN</name>
<evidence type="ECO:0000256" key="1">
    <source>
        <dbReference type="SAM" id="MobiDB-lite"/>
    </source>
</evidence>
<organism evidence="3 4">
    <name type="scientific">Couchioplanes caeruleus subsp. caeruleus</name>
    <dbReference type="NCBI Taxonomy" id="56427"/>
    <lineage>
        <taxon>Bacteria</taxon>
        <taxon>Bacillati</taxon>
        <taxon>Actinomycetota</taxon>
        <taxon>Actinomycetes</taxon>
        <taxon>Micromonosporales</taxon>
        <taxon>Micromonosporaceae</taxon>
        <taxon>Couchioplanes</taxon>
    </lineage>
</organism>